<protein>
    <submittedName>
        <fullName evidence="1">Uncharacterized protein</fullName>
    </submittedName>
</protein>
<sequence length="60" mass="6608">MANHHGSFGLRASSNRIAPVHHAGLFVFLSVCYEGEDRQCCMGKPLKRIDNGRNANIRGP</sequence>
<organism evidence="1">
    <name type="scientific">Loa loa</name>
    <name type="common">Eye worm</name>
    <name type="synonym">Filaria loa</name>
    <dbReference type="NCBI Taxonomy" id="7209"/>
    <lineage>
        <taxon>Eukaryota</taxon>
        <taxon>Metazoa</taxon>
        <taxon>Ecdysozoa</taxon>
        <taxon>Nematoda</taxon>
        <taxon>Chromadorea</taxon>
        <taxon>Rhabditida</taxon>
        <taxon>Spirurina</taxon>
        <taxon>Spiruromorpha</taxon>
        <taxon>Filarioidea</taxon>
        <taxon>Onchocercidae</taxon>
        <taxon>Loa</taxon>
    </lineage>
</organism>
<dbReference type="GeneID" id="9939921"/>
<gene>
    <name evidence="1" type="ORF">LOAG_02531</name>
</gene>
<dbReference type="KEGG" id="loa:LOAG_02531"/>
<dbReference type="CTD" id="9939921"/>
<evidence type="ECO:0000313" key="1">
    <source>
        <dbReference type="EMBL" id="EFO25951.1"/>
    </source>
</evidence>
<dbReference type="InParanoid" id="A0A1S0U8F6"/>
<dbReference type="RefSeq" id="XP_003138116.1">
    <property type="nucleotide sequence ID" value="XM_003138068.1"/>
</dbReference>
<proteinExistence type="predicted"/>
<accession>A0A1S0U8F6</accession>
<dbReference type="EMBL" id="JH712214">
    <property type="protein sequence ID" value="EFO25951.1"/>
    <property type="molecule type" value="Genomic_DNA"/>
</dbReference>
<name>A0A1S0U8F6_LOALO</name>
<dbReference type="AlphaFoldDB" id="A0A1S0U8F6"/>
<reference evidence="1" key="1">
    <citation type="submission" date="2012-04" db="EMBL/GenBank/DDBJ databases">
        <title>The Genome Sequence of Loa loa.</title>
        <authorList>
            <consortium name="The Broad Institute Genome Sequencing Platform"/>
            <consortium name="Broad Institute Genome Sequencing Center for Infectious Disease"/>
            <person name="Nutman T.B."/>
            <person name="Fink D.L."/>
            <person name="Russ C."/>
            <person name="Young S."/>
            <person name="Zeng Q."/>
            <person name="Gargeya S."/>
            <person name="Alvarado L."/>
            <person name="Berlin A."/>
            <person name="Chapman S.B."/>
            <person name="Chen Z."/>
            <person name="Freedman E."/>
            <person name="Gellesch M."/>
            <person name="Goldberg J."/>
            <person name="Griggs A."/>
            <person name="Gujja S."/>
            <person name="Heilman E.R."/>
            <person name="Heiman D."/>
            <person name="Howarth C."/>
            <person name="Mehta T."/>
            <person name="Neiman D."/>
            <person name="Pearson M."/>
            <person name="Roberts A."/>
            <person name="Saif S."/>
            <person name="Shea T."/>
            <person name="Shenoy N."/>
            <person name="Sisk P."/>
            <person name="Stolte C."/>
            <person name="Sykes S."/>
            <person name="White J."/>
            <person name="Yandava C."/>
            <person name="Haas B."/>
            <person name="Henn M.R."/>
            <person name="Nusbaum C."/>
            <person name="Birren B."/>
        </authorList>
    </citation>
    <scope>NUCLEOTIDE SEQUENCE [LARGE SCALE GENOMIC DNA]</scope>
</reference>